<dbReference type="InterPro" id="IPR036653">
    <property type="entry name" value="CinA-like_C"/>
</dbReference>
<gene>
    <name evidence="2" type="ORF">KGMB01110_02140</name>
</gene>
<dbReference type="Proteomes" id="UP000265643">
    <property type="component" value="Unassembled WGS sequence"/>
</dbReference>
<evidence type="ECO:0000313" key="2">
    <source>
        <dbReference type="EMBL" id="GCA65778.1"/>
    </source>
</evidence>
<dbReference type="RefSeq" id="WP_117602057.1">
    <property type="nucleotide sequence ID" value="NZ_BHGK01000001.1"/>
</dbReference>
<reference evidence="3" key="1">
    <citation type="submission" date="2018-09" db="EMBL/GenBank/DDBJ databases">
        <title>Draft Genome Sequence of Mediterraneibacter sp. KCTC 15684.</title>
        <authorList>
            <person name="Kim J.S."/>
            <person name="Han K.I."/>
            <person name="Suh M.K."/>
            <person name="Lee K.C."/>
            <person name="Eom M.K."/>
            <person name="Lee J.H."/>
            <person name="Park S.H."/>
            <person name="Kang S.W."/>
            <person name="Park J.E."/>
            <person name="Oh B.S."/>
            <person name="Yu S.Y."/>
            <person name="Choi S.H."/>
            <person name="Lee D.H."/>
            <person name="Yoon H."/>
            <person name="Kim B."/>
            <person name="Yang S.J."/>
            <person name="Lee J.S."/>
        </authorList>
    </citation>
    <scope>NUCLEOTIDE SEQUENCE [LARGE SCALE GENOMIC DNA]</scope>
    <source>
        <strain evidence="3">KCTC 15684</strain>
    </source>
</reference>
<keyword evidence="3" id="KW-1185">Reference proteome</keyword>
<dbReference type="Pfam" id="PF02464">
    <property type="entry name" value="CinA"/>
    <property type="match status" value="1"/>
</dbReference>
<accession>A0A391P4V7</accession>
<proteinExistence type="predicted"/>
<dbReference type="EMBL" id="BHGK01000001">
    <property type="protein sequence ID" value="GCA65778.1"/>
    <property type="molecule type" value="Genomic_DNA"/>
</dbReference>
<protein>
    <recommendedName>
        <fullName evidence="1">CinA C-terminal domain-containing protein</fullName>
    </recommendedName>
</protein>
<evidence type="ECO:0000313" key="3">
    <source>
        <dbReference type="Proteomes" id="UP000265643"/>
    </source>
</evidence>
<dbReference type="AlphaFoldDB" id="A0A391P4V7"/>
<organism evidence="2 3">
    <name type="scientific">Mediterraneibacter butyricigenes</name>
    <dbReference type="NCBI Taxonomy" id="2316025"/>
    <lineage>
        <taxon>Bacteria</taxon>
        <taxon>Bacillati</taxon>
        <taxon>Bacillota</taxon>
        <taxon>Clostridia</taxon>
        <taxon>Lachnospirales</taxon>
        <taxon>Lachnospiraceae</taxon>
        <taxon>Mediterraneibacter</taxon>
    </lineage>
</organism>
<sequence>MSAILLEEELVTLLKEKGYTVTTAESCTGGLVSGTIVNTAGASDVLNEAYITYSNQAKEKLLGVSHETLEKYGAVSAQTAKEMAEGAAKAAGANMGLSTTGIAGPGGGTKEKPVGLVYVGCSLNQKTETIECRFSGDRQENRRQAVERVLSLAIEMLKS</sequence>
<dbReference type="SUPFAM" id="SSF142433">
    <property type="entry name" value="CinA-like"/>
    <property type="match status" value="1"/>
</dbReference>
<name>A0A391P4V7_9FIRM</name>
<feature type="domain" description="CinA C-terminal" evidence="1">
    <location>
        <begin position="6"/>
        <end position="156"/>
    </location>
</feature>
<dbReference type="Gene3D" id="3.90.950.20">
    <property type="entry name" value="CinA-like"/>
    <property type="match status" value="1"/>
</dbReference>
<comment type="caution">
    <text evidence="2">The sequence shown here is derived from an EMBL/GenBank/DDBJ whole genome shotgun (WGS) entry which is preliminary data.</text>
</comment>
<evidence type="ECO:0000259" key="1">
    <source>
        <dbReference type="Pfam" id="PF02464"/>
    </source>
</evidence>
<dbReference type="InterPro" id="IPR008136">
    <property type="entry name" value="CinA_C"/>
</dbReference>
<dbReference type="NCBIfam" id="TIGR00199">
    <property type="entry name" value="PncC_domain"/>
    <property type="match status" value="1"/>
</dbReference>